<reference evidence="2" key="1">
    <citation type="journal article" date="2024" name="Proc. Natl. Acad. Sci. U.S.A.">
        <title>Extraordinary preservation of gene collinearity over three hundred million years revealed in homosporous lycophytes.</title>
        <authorList>
            <person name="Li C."/>
            <person name="Wickell D."/>
            <person name="Kuo L.Y."/>
            <person name="Chen X."/>
            <person name="Nie B."/>
            <person name="Liao X."/>
            <person name="Peng D."/>
            <person name="Ji J."/>
            <person name="Jenkins J."/>
            <person name="Williams M."/>
            <person name="Shu S."/>
            <person name="Plott C."/>
            <person name="Barry K."/>
            <person name="Rajasekar S."/>
            <person name="Grimwood J."/>
            <person name="Han X."/>
            <person name="Sun S."/>
            <person name="Hou Z."/>
            <person name="He W."/>
            <person name="Dai G."/>
            <person name="Sun C."/>
            <person name="Schmutz J."/>
            <person name="Leebens-Mack J.H."/>
            <person name="Li F.W."/>
            <person name="Wang L."/>
        </authorList>
    </citation>
    <scope>NUCLEOTIDE SEQUENCE [LARGE SCALE GENOMIC DNA]</scope>
    <source>
        <strain evidence="2">cv. PW_Plant_1</strain>
    </source>
</reference>
<sequence>MLGVQGSYTSEPLRPLLLRIAIAIALLSTQANSQLQNDFHSSKCPGVEATVRNVVSAVLQSNPGLGAGLLRMHFHDCFVNGCDGSVLIDSTPNNPSEKEAGANKGTLRGFEIIDTAKAQLEARCPGMVSCADILAFAARDSVFLLKGPFWQILSGRRDSNISRVSDVNLPGPSFNFQQLTQSFAAKGLSQDEMITLSGAHTIGQSLCSFFINRLYSFNSTTAQDPSLDPVYAAKLKTLCSQNNPDPNAVVPLDPISPNDFDNSYFVNVLQGRALFTSDQALATDTAAIATVQGNSQNPSPWIVKFPQAMIKMSEIGVLTGQQGEIRKNCRVINSS</sequence>
<evidence type="ECO:0000313" key="1">
    <source>
        <dbReference type="EMBL" id="KAJ7565415.1"/>
    </source>
</evidence>
<protein>
    <submittedName>
        <fullName evidence="1">Uncharacterized protein</fullName>
    </submittedName>
</protein>
<evidence type="ECO:0000313" key="2">
    <source>
        <dbReference type="Proteomes" id="UP001162992"/>
    </source>
</evidence>
<dbReference type="Proteomes" id="UP001162992">
    <property type="component" value="Chromosome 2"/>
</dbReference>
<dbReference type="EMBL" id="CM055093">
    <property type="protein sequence ID" value="KAJ7565415.1"/>
    <property type="molecule type" value="Genomic_DNA"/>
</dbReference>
<gene>
    <name evidence="1" type="ORF">O6H91_02G059500</name>
</gene>
<comment type="caution">
    <text evidence="1">The sequence shown here is derived from an EMBL/GenBank/DDBJ whole genome shotgun (WGS) entry which is preliminary data.</text>
</comment>
<proteinExistence type="predicted"/>
<name>A0ACC2EGD7_DIPCM</name>
<keyword evidence="2" id="KW-1185">Reference proteome</keyword>
<organism evidence="1 2">
    <name type="scientific">Diphasiastrum complanatum</name>
    <name type="common">Issler's clubmoss</name>
    <name type="synonym">Lycopodium complanatum</name>
    <dbReference type="NCBI Taxonomy" id="34168"/>
    <lineage>
        <taxon>Eukaryota</taxon>
        <taxon>Viridiplantae</taxon>
        <taxon>Streptophyta</taxon>
        <taxon>Embryophyta</taxon>
        <taxon>Tracheophyta</taxon>
        <taxon>Lycopodiopsida</taxon>
        <taxon>Lycopodiales</taxon>
        <taxon>Lycopodiaceae</taxon>
        <taxon>Lycopodioideae</taxon>
        <taxon>Diphasiastrum</taxon>
    </lineage>
</organism>
<accession>A0ACC2EGD7</accession>